<proteinExistence type="predicted"/>
<evidence type="ECO:0000313" key="3">
    <source>
        <dbReference type="WBParaSite" id="GPUH_0000558101-mRNA-1"/>
    </source>
</evidence>
<evidence type="ECO:0000313" key="2">
    <source>
        <dbReference type="Proteomes" id="UP000271098"/>
    </source>
</evidence>
<accession>A0A183DA32</accession>
<protein>
    <submittedName>
        <fullName evidence="3">DUF223 domain-containing protein</fullName>
    </submittedName>
</protein>
<dbReference type="Proteomes" id="UP000271098">
    <property type="component" value="Unassembled WGS sequence"/>
</dbReference>
<dbReference type="EMBL" id="UYRT01012004">
    <property type="protein sequence ID" value="VDK51328.1"/>
    <property type="molecule type" value="Genomic_DNA"/>
</dbReference>
<evidence type="ECO:0000313" key="1">
    <source>
        <dbReference type="EMBL" id="VDK51328.1"/>
    </source>
</evidence>
<reference evidence="3" key="1">
    <citation type="submission" date="2016-06" db="UniProtKB">
        <authorList>
            <consortium name="WormBaseParasite"/>
        </authorList>
    </citation>
    <scope>IDENTIFICATION</scope>
</reference>
<dbReference type="OrthoDB" id="5798369at2759"/>
<gene>
    <name evidence="1" type="ORF">GPUH_LOCUS5571</name>
</gene>
<sequence length="124" mass="14614">MKHIGGELKVKWNHHGRKFKFVFTEHEMAQDDVFEVSFFRLIKNLPALLQEYFSPTQPLSSKKPCHLFQNIVATDSEFRELIATNKGRLKIHTIRRYFSVHPSRSHSVPLVSVLIDHREIHMHV</sequence>
<keyword evidence="2" id="KW-1185">Reference proteome</keyword>
<dbReference type="WBParaSite" id="GPUH_0000558101-mRNA-1">
    <property type="protein sequence ID" value="GPUH_0000558101-mRNA-1"/>
    <property type="gene ID" value="GPUH_0000558101"/>
</dbReference>
<reference evidence="1 2" key="2">
    <citation type="submission" date="2018-11" db="EMBL/GenBank/DDBJ databases">
        <authorList>
            <consortium name="Pathogen Informatics"/>
        </authorList>
    </citation>
    <scope>NUCLEOTIDE SEQUENCE [LARGE SCALE GENOMIC DNA]</scope>
</reference>
<organism evidence="3">
    <name type="scientific">Gongylonema pulchrum</name>
    <dbReference type="NCBI Taxonomy" id="637853"/>
    <lineage>
        <taxon>Eukaryota</taxon>
        <taxon>Metazoa</taxon>
        <taxon>Ecdysozoa</taxon>
        <taxon>Nematoda</taxon>
        <taxon>Chromadorea</taxon>
        <taxon>Rhabditida</taxon>
        <taxon>Spirurina</taxon>
        <taxon>Spiruromorpha</taxon>
        <taxon>Spiruroidea</taxon>
        <taxon>Gongylonematidae</taxon>
        <taxon>Gongylonema</taxon>
    </lineage>
</organism>
<dbReference type="AlphaFoldDB" id="A0A183DA32"/>
<name>A0A183DA32_9BILA</name>